<proteinExistence type="predicted"/>
<accession>A0ABT6QZR1</accession>
<evidence type="ECO:0000313" key="2">
    <source>
        <dbReference type="Proteomes" id="UP001243286"/>
    </source>
</evidence>
<organism evidence="1 2">
    <name type="scientific">Exiguobacterium antarcticum</name>
    <dbReference type="NCBI Taxonomy" id="132920"/>
    <lineage>
        <taxon>Bacteria</taxon>
        <taxon>Bacillati</taxon>
        <taxon>Bacillota</taxon>
        <taxon>Bacilli</taxon>
        <taxon>Bacillales</taxon>
        <taxon>Bacillales Family XII. Incertae Sedis</taxon>
        <taxon>Exiguobacterium</taxon>
    </lineage>
</organism>
<protein>
    <submittedName>
        <fullName evidence="1">Uncharacterized protein</fullName>
    </submittedName>
</protein>
<comment type="caution">
    <text evidence="1">The sequence shown here is derived from an EMBL/GenBank/DDBJ whole genome shotgun (WGS) entry which is preliminary data.</text>
</comment>
<keyword evidence="2" id="KW-1185">Reference proteome</keyword>
<dbReference type="EMBL" id="JASBQV010000004">
    <property type="protein sequence ID" value="MDI3234180.1"/>
    <property type="molecule type" value="Genomic_DNA"/>
</dbReference>
<sequence length="106" mass="12080">MSMFKEQITADLFGTFFNAEEFADEVIIGVDTLPVVFDEYALEKYNFKADGEGLTRGELLFYAPSILFTKRPFRGQRLRIQNVSYSIIELKESAGVYTIVLEGMMS</sequence>
<evidence type="ECO:0000313" key="1">
    <source>
        <dbReference type="EMBL" id="MDI3234180.1"/>
    </source>
</evidence>
<gene>
    <name evidence="1" type="ORF">QK289_04100</name>
</gene>
<name>A0ABT6QZR1_9BACL</name>
<reference evidence="1 2" key="1">
    <citation type="submission" date="2023-04" db="EMBL/GenBank/DDBJ databases">
        <title>Antarctic isolates genomes.</title>
        <authorList>
            <person name="Dimov S.G."/>
        </authorList>
    </citation>
    <scope>NUCLEOTIDE SEQUENCE [LARGE SCALE GENOMIC DNA]</scope>
    <source>
        <strain evidence="1 2">AL19</strain>
    </source>
</reference>
<dbReference type="RefSeq" id="WP_282354730.1">
    <property type="nucleotide sequence ID" value="NZ_JASBQV010000004.1"/>
</dbReference>
<dbReference type="Proteomes" id="UP001243286">
    <property type="component" value="Unassembled WGS sequence"/>
</dbReference>